<evidence type="ECO:0000313" key="3">
    <source>
        <dbReference type="EMBL" id="CUS56799.1"/>
    </source>
</evidence>
<name>A0A160U2X4_9ZZZZ</name>
<dbReference type="PANTHER" id="PTHR38478">
    <property type="entry name" value="PEPTIDASE M1A AND M12B"/>
    <property type="match status" value="1"/>
</dbReference>
<organism evidence="3">
    <name type="scientific">hydrothermal vent metagenome</name>
    <dbReference type="NCBI Taxonomy" id="652676"/>
    <lineage>
        <taxon>unclassified sequences</taxon>
        <taxon>metagenomes</taxon>
        <taxon>ecological metagenomes</taxon>
    </lineage>
</organism>
<feature type="domain" description="EcxA zinc-binding" evidence="1">
    <location>
        <begin position="425"/>
        <end position="737"/>
    </location>
</feature>
<reference evidence="3" key="1">
    <citation type="submission" date="2015-10" db="EMBL/GenBank/DDBJ databases">
        <authorList>
            <person name="Gilbert D.G."/>
        </authorList>
    </citation>
    <scope>NUCLEOTIDE SEQUENCE</scope>
</reference>
<dbReference type="Pfam" id="PF16313">
    <property type="entry name" value="DUF4953"/>
    <property type="match status" value="1"/>
</dbReference>
<dbReference type="InterPro" id="IPR033413">
    <property type="entry name" value="DUF5117"/>
</dbReference>
<dbReference type="CDD" id="cd04276">
    <property type="entry name" value="ZnMc_MMP_like_2"/>
    <property type="match status" value="1"/>
</dbReference>
<dbReference type="AlphaFoldDB" id="A0A160U2X4"/>
<protein>
    <recommendedName>
        <fullName evidence="4">Peptidase</fullName>
    </recommendedName>
</protein>
<dbReference type="InterPro" id="IPR034032">
    <property type="entry name" value="Zn_MMP-like_bac"/>
</dbReference>
<dbReference type="InterPro" id="IPR032534">
    <property type="entry name" value="EcxA_zinc-bd"/>
</dbReference>
<gene>
    <name evidence="3" type="ORF">MGWOODY_Hyp2200</name>
</gene>
<evidence type="ECO:0000259" key="1">
    <source>
        <dbReference type="Pfam" id="PF16313"/>
    </source>
</evidence>
<dbReference type="Pfam" id="PF17148">
    <property type="entry name" value="DUF5117"/>
    <property type="match status" value="1"/>
</dbReference>
<dbReference type="SUPFAM" id="SSF55486">
    <property type="entry name" value="Metalloproteases ('zincins'), catalytic domain"/>
    <property type="match status" value="1"/>
</dbReference>
<dbReference type="PANTHER" id="PTHR38478:SF1">
    <property type="entry name" value="ZINC DEPENDENT METALLOPROTEASE DOMAIN LIPOPROTEIN"/>
    <property type="match status" value="1"/>
</dbReference>
<dbReference type="InterPro" id="IPR024079">
    <property type="entry name" value="MetalloPept_cat_dom_sf"/>
</dbReference>
<sequence>MRHRAAVVQLIGRGALVRGLKSLVLAMVATLVLPLAWAQSGNWAEETGSLVHKEGFVDLYLDADGGRVLVALPAPDAEGVALRAIQATGLTAGLGSNPIGLDRGRANAGEIVAFRKVGDKVIAEIENWTYRASADNPQERKAVRDSFARSFVWSGEILGTGPEGELLVDLSSYLTRDTMDVRARLKQHPKGGAFQISKELSMPDVSAALAFPDNVEFDAFLTLSSDEPKAEVWATAADARSVTLVQHTSLVRLPDDGYTPRMFDPRSGAIDVGYYDFSAPLSGQVGQSFARRFRLEKQDPTAASSPAKEPIVFYVDSGAPEEIRAALIEGASWWAEVFEAAGFPDSYRVQVLPEGAHPLDVRYNVIQWVHRQTRGWSYGGGLTDPRTGEMLKANVILGSQRVRQDRMIFEGLAGASKTGTGAADDPVQIALSRIRQLAAHEVGHTLGFAHNFAASSNERASVMDYPAPLVWVGQNGELDFSAAYDVGIGEWDIVSAMWLYRQYPDGTDENAAGDELLESAWGSGLRYIDDPQGRGVGTAHPYASVWDNGTDPVASLTEVMRVRKVALERFGLGALQPGEPTSRLRAVIVPVYLYHRYQVNAAAKMIGGYDFHYAETGQANIGGAPVPADQQRGALSALVATLDPAVLDLPDRTLDLLTPPLVSFRGAGAGAEYFPGETGAMFDLLTAADTSASQTLGALLHPQRVARLIETERRDANALSYGDVLREVEEALFKDADTPRQASILRREQVRYVSVLIDLAANTNATTETVIQTNAYLSALARRIVSRSRRADPADVAVRDELSRRITAHLDRPSLPVMPSTPEVDIPPGSPIGAGSAEACWHCDTALLPR</sequence>
<dbReference type="EMBL" id="CZQD01000032">
    <property type="protein sequence ID" value="CUS56799.1"/>
    <property type="molecule type" value="Genomic_DNA"/>
</dbReference>
<proteinExistence type="predicted"/>
<dbReference type="Gene3D" id="3.40.390.10">
    <property type="entry name" value="Collagenase (Catalytic Domain)"/>
    <property type="match status" value="1"/>
</dbReference>
<evidence type="ECO:0008006" key="4">
    <source>
        <dbReference type="Google" id="ProtNLM"/>
    </source>
</evidence>
<feature type="domain" description="DUF5117" evidence="2">
    <location>
        <begin position="109"/>
        <end position="297"/>
    </location>
</feature>
<evidence type="ECO:0000259" key="2">
    <source>
        <dbReference type="Pfam" id="PF17148"/>
    </source>
</evidence>
<accession>A0A160U2X4</accession>
<dbReference type="GO" id="GO:0008237">
    <property type="term" value="F:metallopeptidase activity"/>
    <property type="evidence" value="ECO:0007669"/>
    <property type="project" value="InterPro"/>
</dbReference>